<dbReference type="Gene3D" id="3.20.20.60">
    <property type="entry name" value="Phosphoenolpyruvate-binding domains"/>
    <property type="match status" value="1"/>
</dbReference>
<keyword evidence="1" id="KW-0614">Plasmid</keyword>
<geneLocation type="plasmid" evidence="2">
    <name>plgm</name>
</geneLocation>
<name>A0A6P1YWJ2_9HYPH</name>
<accession>A0A6P1YWJ2</accession>
<proteinExistence type="predicted"/>
<dbReference type="CDD" id="cd00377">
    <property type="entry name" value="ICL_PEPM"/>
    <property type="match status" value="1"/>
</dbReference>
<dbReference type="PROSITE" id="PS00161">
    <property type="entry name" value="ISOCITRATE_LYASE"/>
    <property type="match status" value="1"/>
</dbReference>
<dbReference type="Proteomes" id="UP000464751">
    <property type="component" value="Plasmid pLGM"/>
</dbReference>
<gene>
    <name evidence="1" type="ORF">G3A50_21935</name>
</gene>
<dbReference type="AlphaFoldDB" id="A0A6P1YWJ2"/>
<reference evidence="1 2" key="1">
    <citation type="submission" date="2020-02" db="EMBL/GenBank/DDBJ databases">
        <authorList>
            <person name="Li G."/>
        </authorList>
    </citation>
    <scope>NUCLEOTIDE SEQUENCE [LARGE SCALE GENOMIC DNA]</scope>
    <source>
        <strain evidence="1 2">DSM 102029</strain>
        <plasmid evidence="2">plgm</plasmid>
    </source>
</reference>
<dbReference type="SUPFAM" id="SSF51621">
    <property type="entry name" value="Phosphoenolpyruvate/pyruvate domain"/>
    <property type="match status" value="1"/>
</dbReference>
<dbReference type="EMBL" id="CP048631">
    <property type="protein sequence ID" value="QIB36483.1"/>
    <property type="molecule type" value="Genomic_DNA"/>
</dbReference>
<dbReference type="InterPro" id="IPR015813">
    <property type="entry name" value="Pyrv/PenolPyrv_kinase-like_dom"/>
</dbReference>
<dbReference type="KEGG" id="apra:G3A50_21935"/>
<organism evidence="1 2">
    <name type="scientific">Ancylobacter pratisalsi</name>
    <dbReference type="NCBI Taxonomy" id="1745854"/>
    <lineage>
        <taxon>Bacteria</taxon>
        <taxon>Pseudomonadati</taxon>
        <taxon>Pseudomonadota</taxon>
        <taxon>Alphaproteobacteria</taxon>
        <taxon>Hyphomicrobiales</taxon>
        <taxon>Xanthobacteraceae</taxon>
        <taxon>Ancylobacter</taxon>
    </lineage>
</organism>
<dbReference type="Pfam" id="PF13714">
    <property type="entry name" value="PEP_mutase"/>
    <property type="match status" value="1"/>
</dbReference>
<dbReference type="PANTHER" id="PTHR42905:SF5">
    <property type="entry name" value="CARBOXYVINYL-CARBOXYPHOSPHONATE PHOSPHORYLMUTASE, CHLOROPLASTIC"/>
    <property type="match status" value="1"/>
</dbReference>
<dbReference type="PANTHER" id="PTHR42905">
    <property type="entry name" value="PHOSPHOENOLPYRUVATE CARBOXYLASE"/>
    <property type="match status" value="1"/>
</dbReference>
<dbReference type="InterPro" id="IPR040442">
    <property type="entry name" value="Pyrv_kinase-like_dom_sf"/>
</dbReference>
<keyword evidence="2" id="KW-1185">Reference proteome</keyword>
<protein>
    <submittedName>
        <fullName evidence="1">Isocitrate lyase/PEP mutase family protein</fullName>
    </submittedName>
</protein>
<dbReference type="InterPro" id="IPR018523">
    <property type="entry name" value="Isocitrate_lyase_ph_CS"/>
</dbReference>
<dbReference type="InterPro" id="IPR039556">
    <property type="entry name" value="ICL/PEPM"/>
</dbReference>
<evidence type="ECO:0000313" key="1">
    <source>
        <dbReference type="EMBL" id="QIB36483.1"/>
    </source>
</evidence>
<evidence type="ECO:0000313" key="2">
    <source>
        <dbReference type="Proteomes" id="UP000464751"/>
    </source>
</evidence>
<keyword evidence="1" id="KW-0456">Lyase</keyword>
<dbReference type="RefSeq" id="WP_163078181.1">
    <property type="nucleotide sequence ID" value="NZ_CP048631.1"/>
</dbReference>
<sequence length="298" mass="32472">MTKASSLPMAGQLRQLVNGPDAFPMAGAYDGLTAKLAARAGFPVVYATGYGISASMLGMPDVGLLTATEMLFALGHICDMAERPVVADGDTCYGNYVNADRLIRDVEKAGAAGMHIEDQAFPKRCGHMEGKRVVPAQEMIDKIKAICDARRDDDFVLIARTDAVAVEGFEAAIERGHLYREAGADVIFIEAPEDDFQMREVPKRFSAPLLYNASWDGKSPVPPMDEIAALGYRIISYPDVVFATTQAVSHMYSSIFQKGVYPAADRMAGFQDFNELIGLPRIDAMNQHYNYSLPKAAE</sequence>
<dbReference type="GO" id="GO:0016833">
    <property type="term" value="F:oxo-acid-lyase activity"/>
    <property type="evidence" value="ECO:0007669"/>
    <property type="project" value="UniProtKB-ARBA"/>
</dbReference>